<name>A0A7X0EU86_9ACTN</name>
<feature type="transmembrane region" description="Helical" evidence="2">
    <location>
        <begin position="62"/>
        <end position="85"/>
    </location>
</feature>
<feature type="compositionally biased region" description="Low complexity" evidence="1">
    <location>
        <begin position="38"/>
        <end position="54"/>
    </location>
</feature>
<evidence type="ECO:0000313" key="4">
    <source>
        <dbReference type="EMBL" id="MBB6344163.1"/>
    </source>
</evidence>
<sequence length="400" mass="43276">MLKLVRAALTAAVLAALAVRLRRRARLRVPEPEEAAGRGRAAPAGSAAPRPTRFGARRPRRVVPLVFGASAVVVAALTLAAYLVVPEKFGRVRQPEATGPAVTRTIEQTTAQATEQATEHSAEQTAGHATPAAETAGQAVSGCGPRPRPVVVRPLDPKVRRAVDRQWRRIERWLRTRAPRTYAALDRPGRAATIAVAESQMGVDFPDDLRASLLRHDGSAAFGFGQPAHLGVREIRDAWRALCREEGLRRATVPGGQWHGGLIPVQRRADGGWSVLRARTGDAARRPATPDSQAMPDAQGTRDAQTMPEGQAMPEGQSRPYTQGPQPTARDERRTARRTYEHYALLRATADALEEGGLVQGRKPRVVRGFLRWTPPNRVSPNRTPPGRTSPSRTPATSGG</sequence>
<keyword evidence="5" id="KW-1185">Reference proteome</keyword>
<feature type="compositionally biased region" description="Low complexity" evidence="1">
    <location>
        <begin position="385"/>
        <end position="400"/>
    </location>
</feature>
<dbReference type="RefSeq" id="WP_185082331.1">
    <property type="nucleotide sequence ID" value="NZ_JACHJB010000001.1"/>
</dbReference>
<dbReference type="Proteomes" id="UP000583800">
    <property type="component" value="Unassembled WGS sequence"/>
</dbReference>
<accession>A0A7X0EU86</accession>
<keyword evidence="2" id="KW-0472">Membrane</keyword>
<gene>
    <name evidence="4" type="ORF">FHU36_000672</name>
</gene>
<evidence type="ECO:0000259" key="3">
    <source>
        <dbReference type="Pfam" id="PF09346"/>
    </source>
</evidence>
<keyword evidence="2" id="KW-0812">Transmembrane</keyword>
<dbReference type="Pfam" id="PF09346">
    <property type="entry name" value="SMI1_KNR4"/>
    <property type="match status" value="1"/>
</dbReference>
<feature type="domain" description="Knr4/Smi1-like" evidence="3">
    <location>
        <begin position="192"/>
        <end position="276"/>
    </location>
</feature>
<proteinExistence type="predicted"/>
<keyword evidence="2" id="KW-1133">Transmembrane helix</keyword>
<feature type="region of interest" description="Disordered" evidence="1">
    <location>
        <begin position="111"/>
        <end position="152"/>
    </location>
</feature>
<dbReference type="InterPro" id="IPR018958">
    <property type="entry name" value="Knr4/Smi1-like_dom"/>
</dbReference>
<reference evidence="4 5" key="1">
    <citation type="submission" date="2020-08" db="EMBL/GenBank/DDBJ databases">
        <title>Sequencing the genomes of 1000 actinobacteria strains.</title>
        <authorList>
            <person name="Klenk H.-P."/>
        </authorList>
    </citation>
    <scope>NUCLEOTIDE SEQUENCE [LARGE SCALE GENOMIC DNA]</scope>
    <source>
        <strain evidence="4 5">DSM 45913</strain>
    </source>
</reference>
<evidence type="ECO:0000313" key="5">
    <source>
        <dbReference type="Proteomes" id="UP000583800"/>
    </source>
</evidence>
<evidence type="ECO:0000256" key="1">
    <source>
        <dbReference type="SAM" id="MobiDB-lite"/>
    </source>
</evidence>
<feature type="region of interest" description="Disordered" evidence="1">
    <location>
        <begin position="369"/>
        <end position="400"/>
    </location>
</feature>
<comment type="caution">
    <text evidence="4">The sequence shown here is derived from an EMBL/GenBank/DDBJ whole genome shotgun (WGS) entry which is preliminary data.</text>
</comment>
<dbReference type="AlphaFoldDB" id="A0A7X0EU86"/>
<dbReference type="EMBL" id="JACHJB010000001">
    <property type="protein sequence ID" value="MBB6344163.1"/>
    <property type="molecule type" value="Genomic_DNA"/>
</dbReference>
<protein>
    <recommendedName>
        <fullName evidence="3">Knr4/Smi1-like domain-containing protein</fullName>
    </recommendedName>
</protein>
<feature type="region of interest" description="Disordered" evidence="1">
    <location>
        <begin position="30"/>
        <end position="55"/>
    </location>
</feature>
<organism evidence="4 5">
    <name type="scientific">Nonomuraea muscovyensis</name>
    <dbReference type="NCBI Taxonomy" id="1124761"/>
    <lineage>
        <taxon>Bacteria</taxon>
        <taxon>Bacillati</taxon>
        <taxon>Actinomycetota</taxon>
        <taxon>Actinomycetes</taxon>
        <taxon>Streptosporangiales</taxon>
        <taxon>Streptosporangiaceae</taxon>
        <taxon>Nonomuraea</taxon>
    </lineage>
</organism>
<evidence type="ECO:0000256" key="2">
    <source>
        <dbReference type="SAM" id="Phobius"/>
    </source>
</evidence>
<feature type="region of interest" description="Disordered" evidence="1">
    <location>
        <begin position="280"/>
        <end position="334"/>
    </location>
</feature>